<dbReference type="InterPro" id="IPR000531">
    <property type="entry name" value="Beta-barrel_TonB"/>
</dbReference>
<keyword evidence="3 10" id="KW-1134">Transmembrane beta strand</keyword>
<dbReference type="GO" id="GO:0044718">
    <property type="term" value="P:siderophore transmembrane transport"/>
    <property type="evidence" value="ECO:0007669"/>
    <property type="project" value="TreeGrafter"/>
</dbReference>
<dbReference type="Pfam" id="PF00593">
    <property type="entry name" value="TonB_dep_Rec_b-barrel"/>
    <property type="match status" value="1"/>
</dbReference>
<feature type="domain" description="TonB-dependent receptor-like beta-barrel" evidence="13">
    <location>
        <begin position="266"/>
        <end position="668"/>
    </location>
</feature>
<reference evidence="15 16" key="1">
    <citation type="submission" date="2019-11" db="EMBL/GenBank/DDBJ databases">
        <title>Comparative genomics of hydrocarbon-degrading Desulfosarcina strains.</title>
        <authorList>
            <person name="Watanabe M."/>
            <person name="Kojima H."/>
            <person name="Fukui M."/>
        </authorList>
    </citation>
    <scope>NUCLEOTIDE SEQUENCE [LARGE SCALE GENOMIC DNA]</scope>
    <source>
        <strain evidence="16">oXyS1</strain>
    </source>
</reference>
<keyword evidence="16" id="KW-1185">Reference proteome</keyword>
<feature type="region of interest" description="Disordered" evidence="12">
    <location>
        <begin position="229"/>
        <end position="258"/>
    </location>
</feature>
<evidence type="ECO:0000256" key="11">
    <source>
        <dbReference type="RuleBase" id="RU003357"/>
    </source>
</evidence>
<dbReference type="PANTHER" id="PTHR30069:SF29">
    <property type="entry name" value="HEMOGLOBIN AND HEMOGLOBIN-HAPTOGLOBIN-BINDING PROTEIN 1-RELATED"/>
    <property type="match status" value="1"/>
</dbReference>
<protein>
    <recommendedName>
        <fullName evidence="17">TonB-dependent receptor</fullName>
    </recommendedName>
</protein>
<keyword evidence="9 10" id="KW-0998">Cell outer membrane</keyword>
<sequence>MGVAVTICPAFAGESGETDSTTELEQITVSAERTETLSKDVVTAETIQAPGVSGSVLDALGNEAGIQMRRSSLSGGDGSKLRLRGFDETRLRITKDGVPLNRDGSYGNGPIDWSILSPENVEQIEIYRGAGPAKFGNTLGGVVNIVTRKPTEDPETVARTAYGSHDTWDSSVAHSWKVGKVGWAFSAGHFESDGYLRNNTMDRDNFSAILTFDLPAGWQIGGGMDYSDKENGNPVYNQPDSPYYDSGEPDADEKELGGPGIGSRLLDGALAWGDGTLTEDENRSLTAFIEKTMDAGRLRLDYRLWNQDRTETYYAADTGKKIYERETEAEDDNWSLQAAFEYKLRDHHIEAGGETRSYGWGGQEINYIDPSYFSGAIYSPYFTFVREGFEGQPDLMAYHALYLQDTWALMPVLTLEFGLRQEWFRADGVDPDAFGFQWQAEPTDLSEDHLDPRLAVTYHPWEDASVTARFGITHRYPTSPEYFWWYLNNGTGYFNTDFNSEEARQYELAYSQTIGNTASFTVRGYYYDIDDYISSTTIAGVGSVYYNIGEVEIKGLETGISVNLPYGLRAWANFTWQKGDKSDDPYDIDNELSNQLPDLPETLFNAGIDYIYEKLRLRCWLNYVSDRDHLSDDGLETLGAYTLVNATAAYRLLSTQKLTLDLELGAENIFDEDYEEEEGYPMPGAMVIAGVRIEF</sequence>
<dbReference type="EMBL" id="AP021879">
    <property type="protein sequence ID" value="BBO92638.1"/>
    <property type="molecule type" value="Genomic_DNA"/>
</dbReference>
<keyword evidence="6 11" id="KW-0798">TonB box</keyword>
<dbReference type="InterPro" id="IPR012910">
    <property type="entry name" value="Plug_dom"/>
</dbReference>
<keyword evidence="5" id="KW-0732">Signal</keyword>
<evidence type="ECO:0000256" key="2">
    <source>
        <dbReference type="ARBA" id="ARBA00022448"/>
    </source>
</evidence>
<evidence type="ECO:0008006" key="17">
    <source>
        <dbReference type="Google" id="ProtNLM"/>
    </source>
</evidence>
<dbReference type="SUPFAM" id="SSF56935">
    <property type="entry name" value="Porins"/>
    <property type="match status" value="1"/>
</dbReference>
<dbReference type="InterPro" id="IPR037066">
    <property type="entry name" value="Plug_dom_sf"/>
</dbReference>
<proteinExistence type="inferred from homology"/>
<evidence type="ECO:0000256" key="8">
    <source>
        <dbReference type="ARBA" id="ARBA00023170"/>
    </source>
</evidence>
<dbReference type="CDD" id="cd01347">
    <property type="entry name" value="ligand_gated_channel"/>
    <property type="match status" value="1"/>
</dbReference>
<keyword evidence="7 10" id="KW-0472">Membrane</keyword>
<evidence type="ECO:0000256" key="4">
    <source>
        <dbReference type="ARBA" id="ARBA00022692"/>
    </source>
</evidence>
<keyword evidence="8" id="KW-0675">Receptor</keyword>
<dbReference type="PANTHER" id="PTHR30069">
    <property type="entry name" value="TONB-DEPENDENT OUTER MEMBRANE RECEPTOR"/>
    <property type="match status" value="1"/>
</dbReference>
<evidence type="ECO:0000256" key="6">
    <source>
        <dbReference type="ARBA" id="ARBA00023077"/>
    </source>
</evidence>
<evidence type="ECO:0000313" key="15">
    <source>
        <dbReference type="EMBL" id="BBO92638.1"/>
    </source>
</evidence>
<dbReference type="Proteomes" id="UP000422108">
    <property type="component" value="Chromosome"/>
</dbReference>
<dbReference type="Gene3D" id="2.40.170.20">
    <property type="entry name" value="TonB-dependent receptor, beta-barrel domain"/>
    <property type="match status" value="1"/>
</dbReference>
<dbReference type="Pfam" id="PF07715">
    <property type="entry name" value="Plug"/>
    <property type="match status" value="1"/>
</dbReference>
<dbReference type="GO" id="GO:0009279">
    <property type="term" value="C:cell outer membrane"/>
    <property type="evidence" value="ECO:0007669"/>
    <property type="project" value="UniProtKB-SubCell"/>
</dbReference>
<dbReference type="AlphaFoldDB" id="A0A5K8AJ77"/>
<comment type="subcellular location">
    <subcellularLocation>
        <location evidence="1 10">Cell outer membrane</location>
        <topology evidence="1 10">Multi-pass membrane protein</topology>
    </subcellularLocation>
</comment>
<dbReference type="InterPro" id="IPR036942">
    <property type="entry name" value="Beta-barrel_TonB_sf"/>
</dbReference>
<evidence type="ECO:0000256" key="1">
    <source>
        <dbReference type="ARBA" id="ARBA00004571"/>
    </source>
</evidence>
<accession>A0A5K8AJ77</accession>
<dbReference type="GO" id="GO:0015344">
    <property type="term" value="F:siderophore uptake transmembrane transporter activity"/>
    <property type="evidence" value="ECO:0007669"/>
    <property type="project" value="TreeGrafter"/>
</dbReference>
<evidence type="ECO:0000259" key="14">
    <source>
        <dbReference type="Pfam" id="PF07715"/>
    </source>
</evidence>
<dbReference type="InterPro" id="IPR039426">
    <property type="entry name" value="TonB-dep_rcpt-like"/>
</dbReference>
<comment type="similarity">
    <text evidence="10 11">Belongs to the TonB-dependent receptor family.</text>
</comment>
<evidence type="ECO:0000256" key="10">
    <source>
        <dbReference type="PROSITE-ProRule" id="PRU01360"/>
    </source>
</evidence>
<name>A0A5K8AJ77_9BACT</name>
<evidence type="ECO:0000313" key="16">
    <source>
        <dbReference type="Proteomes" id="UP000422108"/>
    </source>
</evidence>
<feature type="domain" description="TonB-dependent receptor plug" evidence="14">
    <location>
        <begin position="34"/>
        <end position="142"/>
    </location>
</feature>
<dbReference type="PROSITE" id="PS52016">
    <property type="entry name" value="TONB_DEPENDENT_REC_3"/>
    <property type="match status" value="1"/>
</dbReference>
<keyword evidence="2 10" id="KW-0813">Transport</keyword>
<keyword evidence="4 10" id="KW-0812">Transmembrane</keyword>
<evidence type="ECO:0000256" key="12">
    <source>
        <dbReference type="SAM" id="MobiDB-lite"/>
    </source>
</evidence>
<evidence type="ECO:0000256" key="9">
    <source>
        <dbReference type="ARBA" id="ARBA00023237"/>
    </source>
</evidence>
<evidence type="ECO:0000256" key="7">
    <source>
        <dbReference type="ARBA" id="ARBA00023136"/>
    </source>
</evidence>
<evidence type="ECO:0000256" key="3">
    <source>
        <dbReference type="ARBA" id="ARBA00022452"/>
    </source>
</evidence>
<organism evidence="15 16">
    <name type="scientific">Desulfosarcina ovata subsp. ovata</name>
    <dbReference type="NCBI Taxonomy" id="2752305"/>
    <lineage>
        <taxon>Bacteria</taxon>
        <taxon>Pseudomonadati</taxon>
        <taxon>Thermodesulfobacteriota</taxon>
        <taxon>Desulfobacteria</taxon>
        <taxon>Desulfobacterales</taxon>
        <taxon>Desulfosarcinaceae</taxon>
        <taxon>Desulfosarcina</taxon>
    </lineage>
</organism>
<gene>
    <name evidence="15" type="ORF">DSCOOX_58180</name>
</gene>
<evidence type="ECO:0000259" key="13">
    <source>
        <dbReference type="Pfam" id="PF00593"/>
    </source>
</evidence>
<evidence type="ECO:0000256" key="5">
    <source>
        <dbReference type="ARBA" id="ARBA00022729"/>
    </source>
</evidence>
<dbReference type="Gene3D" id="2.170.130.10">
    <property type="entry name" value="TonB-dependent receptor, plug domain"/>
    <property type="match status" value="1"/>
</dbReference>